<keyword evidence="4" id="KW-0479">Metal-binding</keyword>
<evidence type="ECO:0000256" key="6">
    <source>
        <dbReference type="ARBA" id="ARBA00022771"/>
    </source>
</evidence>
<evidence type="ECO:0000259" key="11">
    <source>
        <dbReference type="PROSITE" id="PS50089"/>
    </source>
</evidence>
<keyword evidence="7" id="KW-0833">Ubl conjugation pathway</keyword>
<protein>
    <recommendedName>
        <fullName evidence="2">RBR-type E3 ubiquitin transferase</fullName>
        <ecNumber evidence="2">2.3.2.31</ecNumber>
    </recommendedName>
</protein>
<keyword evidence="3" id="KW-0808">Transferase</keyword>
<dbReference type="PROSITE" id="PS51873">
    <property type="entry name" value="TRIAD"/>
    <property type="match status" value="1"/>
</dbReference>
<gene>
    <name evidence="13" type="ORF">BDW59DRAFT_170164</name>
</gene>
<sequence>MVCLPSASDLSGTGHDAGGVLLGRRRSWELALDGMLDDLSRGSNSASSIEPDVDSLPSPVSPPELFPTPDRHDMTPQLEEGSFSTLLDAISPLENNLPWSDSCWSDATTAGAVLSLLHKEPLDPPSNSTHEREYTSRTRLTCSVCLEVLEPEQYPDTPIAAECDHTSISSTHICTICLSRSLDIQFSNSRVPLLRCPLCRASLSDNEVERWASTPAFLAYDIARTRRVLEEDAEFVMCIKPDCGYGQLHAGGVEDPIVVCAACGTRTCFTHQEIPWHDGLTCAELEVIGHPSMDQENQPLGLSAALRVGGPRQGRAASEELLSQRTIQQTTRACPGCYVATEKVGGCKYMRCEMCWQEWCWDCSNFWDRGHLGVDCSIFIFSNEQ</sequence>
<dbReference type="InterPro" id="IPR044066">
    <property type="entry name" value="TRIAD_supradom"/>
</dbReference>
<dbReference type="InterPro" id="IPR002867">
    <property type="entry name" value="IBR_dom"/>
</dbReference>
<name>A0ABR4IR25_9EURO</name>
<dbReference type="Proteomes" id="UP001610335">
    <property type="component" value="Unassembled WGS sequence"/>
</dbReference>
<feature type="domain" description="RING-type" evidence="12">
    <location>
        <begin position="138"/>
        <end position="380"/>
    </location>
</feature>
<evidence type="ECO:0000313" key="14">
    <source>
        <dbReference type="Proteomes" id="UP001610335"/>
    </source>
</evidence>
<dbReference type="InterPro" id="IPR031127">
    <property type="entry name" value="E3_UB_ligase_RBR"/>
</dbReference>
<evidence type="ECO:0000313" key="13">
    <source>
        <dbReference type="EMBL" id="KAL2830206.1"/>
    </source>
</evidence>
<dbReference type="EMBL" id="JBFXLS010000013">
    <property type="protein sequence ID" value="KAL2830206.1"/>
    <property type="molecule type" value="Genomic_DNA"/>
</dbReference>
<reference evidence="13 14" key="1">
    <citation type="submission" date="2024-07" db="EMBL/GenBank/DDBJ databases">
        <title>Section-level genome sequencing and comparative genomics of Aspergillus sections Usti and Cavernicolus.</title>
        <authorList>
            <consortium name="Lawrence Berkeley National Laboratory"/>
            <person name="Nybo J.L."/>
            <person name="Vesth T.C."/>
            <person name="Theobald S."/>
            <person name="Frisvad J.C."/>
            <person name="Larsen T.O."/>
            <person name="Kjaerboelling I."/>
            <person name="Rothschild-Mancinelli K."/>
            <person name="Lyhne E.K."/>
            <person name="Kogle M.E."/>
            <person name="Barry K."/>
            <person name="Clum A."/>
            <person name="Na H."/>
            <person name="Ledsgaard L."/>
            <person name="Lin J."/>
            <person name="Lipzen A."/>
            <person name="Kuo A."/>
            <person name="Riley R."/>
            <person name="Mondo S."/>
            <person name="LaButti K."/>
            <person name="Haridas S."/>
            <person name="Pangalinan J."/>
            <person name="Salamov A.A."/>
            <person name="Simmons B.A."/>
            <person name="Magnuson J.K."/>
            <person name="Chen J."/>
            <person name="Drula E."/>
            <person name="Henrissat B."/>
            <person name="Wiebenga A."/>
            <person name="Lubbers R.J."/>
            <person name="Gomes A.C."/>
            <person name="Makela M.R."/>
            <person name="Stajich J."/>
            <person name="Grigoriev I.V."/>
            <person name="Mortensen U.H."/>
            <person name="De vries R.P."/>
            <person name="Baker S.E."/>
            <person name="Andersen M.R."/>
        </authorList>
    </citation>
    <scope>NUCLEOTIDE SEQUENCE [LARGE SCALE GENOMIC DNA]</scope>
    <source>
        <strain evidence="13 14">CBS 600.67</strain>
    </source>
</reference>
<dbReference type="EC" id="2.3.2.31" evidence="2"/>
<evidence type="ECO:0000256" key="5">
    <source>
        <dbReference type="ARBA" id="ARBA00022737"/>
    </source>
</evidence>
<keyword evidence="14" id="KW-1185">Reference proteome</keyword>
<dbReference type="Gene3D" id="3.30.40.10">
    <property type="entry name" value="Zinc/RING finger domain, C3HC4 (zinc finger)"/>
    <property type="match status" value="1"/>
</dbReference>
<comment type="catalytic activity">
    <reaction evidence="1">
        <text>[E2 ubiquitin-conjugating enzyme]-S-ubiquitinyl-L-cysteine + [acceptor protein]-L-lysine = [E2 ubiquitin-conjugating enzyme]-L-cysteine + [acceptor protein]-N(6)-ubiquitinyl-L-lysine.</text>
        <dbReference type="EC" id="2.3.2.31"/>
    </reaction>
</comment>
<accession>A0ABR4IR25</accession>
<evidence type="ECO:0000259" key="12">
    <source>
        <dbReference type="PROSITE" id="PS51873"/>
    </source>
</evidence>
<dbReference type="SMART" id="SM00647">
    <property type="entry name" value="IBR"/>
    <property type="match status" value="2"/>
</dbReference>
<dbReference type="CDD" id="cd20335">
    <property type="entry name" value="BRcat_RBR"/>
    <property type="match status" value="1"/>
</dbReference>
<dbReference type="Gene3D" id="1.20.120.1750">
    <property type="match status" value="1"/>
</dbReference>
<keyword evidence="5" id="KW-0677">Repeat</keyword>
<evidence type="ECO:0000256" key="1">
    <source>
        <dbReference type="ARBA" id="ARBA00001798"/>
    </source>
</evidence>
<evidence type="ECO:0000256" key="2">
    <source>
        <dbReference type="ARBA" id="ARBA00012251"/>
    </source>
</evidence>
<feature type="region of interest" description="Disordered" evidence="10">
    <location>
        <begin position="41"/>
        <end position="70"/>
    </location>
</feature>
<dbReference type="InterPro" id="IPR001841">
    <property type="entry name" value="Znf_RING"/>
</dbReference>
<feature type="domain" description="RING-type" evidence="11">
    <location>
        <begin position="142"/>
        <end position="200"/>
    </location>
</feature>
<evidence type="ECO:0000256" key="7">
    <source>
        <dbReference type="ARBA" id="ARBA00022786"/>
    </source>
</evidence>
<dbReference type="SUPFAM" id="SSF57850">
    <property type="entry name" value="RING/U-box"/>
    <property type="match status" value="3"/>
</dbReference>
<keyword evidence="8" id="KW-0862">Zinc</keyword>
<comment type="caution">
    <text evidence="13">The sequence shown here is derived from an EMBL/GenBank/DDBJ whole genome shotgun (WGS) entry which is preliminary data.</text>
</comment>
<organism evidence="13 14">
    <name type="scientific">Aspergillus cavernicola</name>
    <dbReference type="NCBI Taxonomy" id="176166"/>
    <lineage>
        <taxon>Eukaryota</taxon>
        <taxon>Fungi</taxon>
        <taxon>Dikarya</taxon>
        <taxon>Ascomycota</taxon>
        <taxon>Pezizomycotina</taxon>
        <taxon>Eurotiomycetes</taxon>
        <taxon>Eurotiomycetidae</taxon>
        <taxon>Eurotiales</taxon>
        <taxon>Aspergillaceae</taxon>
        <taxon>Aspergillus</taxon>
        <taxon>Aspergillus subgen. Nidulantes</taxon>
    </lineage>
</organism>
<dbReference type="PROSITE" id="PS50089">
    <property type="entry name" value="ZF_RING_2"/>
    <property type="match status" value="1"/>
</dbReference>
<evidence type="ECO:0000256" key="9">
    <source>
        <dbReference type="PROSITE-ProRule" id="PRU00175"/>
    </source>
</evidence>
<evidence type="ECO:0000256" key="4">
    <source>
        <dbReference type="ARBA" id="ARBA00022723"/>
    </source>
</evidence>
<keyword evidence="6 9" id="KW-0863">Zinc-finger</keyword>
<dbReference type="Pfam" id="PF01485">
    <property type="entry name" value="IBR"/>
    <property type="match status" value="1"/>
</dbReference>
<evidence type="ECO:0000256" key="8">
    <source>
        <dbReference type="ARBA" id="ARBA00022833"/>
    </source>
</evidence>
<evidence type="ECO:0000256" key="3">
    <source>
        <dbReference type="ARBA" id="ARBA00022679"/>
    </source>
</evidence>
<evidence type="ECO:0000256" key="10">
    <source>
        <dbReference type="SAM" id="MobiDB-lite"/>
    </source>
</evidence>
<dbReference type="InterPro" id="IPR013083">
    <property type="entry name" value="Znf_RING/FYVE/PHD"/>
</dbReference>
<dbReference type="Pfam" id="PF22191">
    <property type="entry name" value="IBR_1"/>
    <property type="match status" value="1"/>
</dbReference>
<dbReference type="PANTHER" id="PTHR11685">
    <property type="entry name" value="RBR FAMILY RING FINGER AND IBR DOMAIN-CONTAINING"/>
    <property type="match status" value="1"/>
</dbReference>
<proteinExistence type="predicted"/>